<evidence type="ECO:0008006" key="9">
    <source>
        <dbReference type="Google" id="ProtNLM"/>
    </source>
</evidence>
<feature type="domain" description="Nephrocystin 3-like N-terminal" evidence="6">
    <location>
        <begin position="389"/>
        <end position="556"/>
    </location>
</feature>
<feature type="repeat" description="ANK" evidence="2">
    <location>
        <begin position="1114"/>
        <end position="1147"/>
    </location>
</feature>
<feature type="region of interest" description="Disordered" evidence="4">
    <location>
        <begin position="175"/>
        <end position="215"/>
    </location>
</feature>
<reference evidence="7" key="2">
    <citation type="submission" date="2023-05" db="EMBL/GenBank/DDBJ databases">
        <authorList>
            <consortium name="Lawrence Berkeley National Laboratory"/>
            <person name="Steindorff A."/>
            <person name="Hensen N."/>
            <person name="Bonometti L."/>
            <person name="Westerberg I."/>
            <person name="Brannstrom I.O."/>
            <person name="Guillou S."/>
            <person name="Cros-Aarteil S."/>
            <person name="Calhoun S."/>
            <person name="Haridas S."/>
            <person name="Kuo A."/>
            <person name="Mondo S."/>
            <person name="Pangilinan J."/>
            <person name="Riley R."/>
            <person name="Labutti K."/>
            <person name="Andreopoulos B."/>
            <person name="Lipzen A."/>
            <person name="Chen C."/>
            <person name="Yanf M."/>
            <person name="Daum C."/>
            <person name="Ng V."/>
            <person name="Clum A."/>
            <person name="Ohm R."/>
            <person name="Martin F."/>
            <person name="Silar P."/>
            <person name="Natvig D."/>
            <person name="Lalanne C."/>
            <person name="Gautier V."/>
            <person name="Ament-Velasquez S.L."/>
            <person name="Kruys A."/>
            <person name="Hutchinson M.I."/>
            <person name="Powell A.J."/>
            <person name="Barry K."/>
            <person name="Miller A.N."/>
            <person name="Grigoriev I.V."/>
            <person name="Debuchy R."/>
            <person name="Gladieux P."/>
            <person name="Thoren M.H."/>
            <person name="Johannesson H."/>
        </authorList>
    </citation>
    <scope>NUCLEOTIDE SEQUENCE</scope>
    <source>
        <strain evidence="7">PSN309</strain>
    </source>
</reference>
<dbReference type="SMART" id="SM00248">
    <property type="entry name" value="ANK"/>
    <property type="match status" value="10"/>
</dbReference>
<dbReference type="Gene3D" id="1.25.40.20">
    <property type="entry name" value="Ankyrin repeat-containing domain"/>
    <property type="match status" value="1"/>
</dbReference>
<dbReference type="AlphaFoldDB" id="A0AAN6WZF2"/>
<feature type="coiled-coil region" evidence="3">
    <location>
        <begin position="337"/>
        <end position="364"/>
    </location>
</feature>
<dbReference type="PROSITE" id="PS50297">
    <property type="entry name" value="ANK_REP_REGION"/>
    <property type="match status" value="2"/>
</dbReference>
<feature type="repeat" description="ANK" evidence="2">
    <location>
        <begin position="845"/>
        <end position="877"/>
    </location>
</feature>
<dbReference type="GO" id="GO:0009116">
    <property type="term" value="P:nucleoside metabolic process"/>
    <property type="evidence" value="ECO:0007669"/>
    <property type="project" value="InterPro"/>
</dbReference>
<evidence type="ECO:0000313" key="8">
    <source>
        <dbReference type="Proteomes" id="UP001302126"/>
    </source>
</evidence>
<keyword evidence="1" id="KW-0677">Repeat</keyword>
<feature type="compositionally biased region" description="Basic and acidic residues" evidence="4">
    <location>
        <begin position="185"/>
        <end position="195"/>
    </location>
</feature>
<keyword evidence="2" id="KW-0040">ANK repeat</keyword>
<keyword evidence="3" id="KW-0175">Coiled coil</keyword>
<dbReference type="InterPro" id="IPR054471">
    <property type="entry name" value="GPIID_WHD"/>
</dbReference>
<feature type="compositionally biased region" description="Basic and acidic residues" evidence="4">
    <location>
        <begin position="203"/>
        <end position="214"/>
    </location>
</feature>
<gene>
    <name evidence="7" type="ORF">QBC35DRAFT_538128</name>
</gene>
<feature type="repeat" description="ANK" evidence="2">
    <location>
        <begin position="912"/>
        <end position="944"/>
    </location>
</feature>
<dbReference type="SUPFAM" id="SSF53167">
    <property type="entry name" value="Purine and uridine phosphorylases"/>
    <property type="match status" value="1"/>
</dbReference>
<accession>A0AAN6WZF2</accession>
<dbReference type="Gene3D" id="3.40.50.1580">
    <property type="entry name" value="Nucleoside phosphorylase domain"/>
    <property type="match status" value="1"/>
</dbReference>
<keyword evidence="8" id="KW-1185">Reference proteome</keyword>
<evidence type="ECO:0000259" key="6">
    <source>
        <dbReference type="Pfam" id="PF24883"/>
    </source>
</evidence>
<protein>
    <recommendedName>
        <fullName evidence="9">Nucleoside phosphorylase domain-containing protein</fullName>
    </recommendedName>
</protein>
<dbReference type="InterPro" id="IPR035994">
    <property type="entry name" value="Nucleoside_phosphorylase_sf"/>
</dbReference>
<dbReference type="InterPro" id="IPR027417">
    <property type="entry name" value="P-loop_NTPase"/>
</dbReference>
<dbReference type="InterPro" id="IPR056884">
    <property type="entry name" value="NPHP3-like_N"/>
</dbReference>
<dbReference type="EMBL" id="MU864360">
    <property type="protein sequence ID" value="KAK4191238.1"/>
    <property type="molecule type" value="Genomic_DNA"/>
</dbReference>
<dbReference type="Pfam" id="PF24883">
    <property type="entry name" value="NPHP3_N"/>
    <property type="match status" value="1"/>
</dbReference>
<comment type="caution">
    <text evidence="7">The sequence shown here is derived from an EMBL/GenBank/DDBJ whole genome shotgun (WGS) entry which is preliminary data.</text>
</comment>
<evidence type="ECO:0000256" key="2">
    <source>
        <dbReference type="PROSITE-ProRule" id="PRU00023"/>
    </source>
</evidence>
<dbReference type="PROSITE" id="PS50088">
    <property type="entry name" value="ANK_REPEAT"/>
    <property type="match status" value="3"/>
</dbReference>
<organism evidence="7 8">
    <name type="scientific">Podospora australis</name>
    <dbReference type="NCBI Taxonomy" id="1536484"/>
    <lineage>
        <taxon>Eukaryota</taxon>
        <taxon>Fungi</taxon>
        <taxon>Dikarya</taxon>
        <taxon>Ascomycota</taxon>
        <taxon>Pezizomycotina</taxon>
        <taxon>Sordariomycetes</taxon>
        <taxon>Sordariomycetidae</taxon>
        <taxon>Sordariales</taxon>
        <taxon>Podosporaceae</taxon>
        <taxon>Podospora</taxon>
    </lineage>
</organism>
<dbReference type="InterPro" id="IPR002110">
    <property type="entry name" value="Ankyrin_rpt"/>
</dbReference>
<dbReference type="InterPro" id="IPR036770">
    <property type="entry name" value="Ankyrin_rpt-contain_sf"/>
</dbReference>
<dbReference type="InterPro" id="IPR053137">
    <property type="entry name" value="NLR-like"/>
</dbReference>
<evidence type="ECO:0000256" key="4">
    <source>
        <dbReference type="SAM" id="MobiDB-lite"/>
    </source>
</evidence>
<dbReference type="PANTHER" id="PTHR46082">
    <property type="entry name" value="ATP/GTP-BINDING PROTEIN-RELATED"/>
    <property type="match status" value="1"/>
</dbReference>
<dbReference type="Pfam" id="PF12796">
    <property type="entry name" value="Ank_2"/>
    <property type="match status" value="2"/>
</dbReference>
<evidence type="ECO:0000259" key="5">
    <source>
        <dbReference type="Pfam" id="PF22939"/>
    </source>
</evidence>
<dbReference type="SUPFAM" id="SSF48403">
    <property type="entry name" value="Ankyrin repeat"/>
    <property type="match status" value="1"/>
</dbReference>
<evidence type="ECO:0000256" key="3">
    <source>
        <dbReference type="SAM" id="Coils"/>
    </source>
</evidence>
<sequence>MAKLDNNSYTVGWICAITTEYVAARSFLDEIHGRPDEVARGDENNYTLGKMGKHNIVIAALPKDEYGTTSATAVAKDMLHSFPNIRIGLMVGIGGGAPSRKNDIRLGDIVVSSPFKGVGGVLQYDFGKTIQGRMFETTGMLNQPPVALRTAVTGLEAQYMEDGHQLQEAIEKILAQKPRLRKTHERPDPTSDRLYKSSKVHRHQDQDQDQDQERSCQLTCGNNAEDLVLRNARTEEDDDPAIHYGLIASANTLMKDAEIRDRLASERNVLCFEMEAAGLMNRFPCIVVRGICDYSDSHKNKKWQGYAAMTAAAYTKDLLAQIAPTKVEAESKIREVLESVRDDVVNTKENAKALRSRSDEQEDDRILNWIAPEDHSLQQSDHIRRREHGTGQWLLESDHFKAWLGRDNDTLFCRGVPGAGKTILTSAVVDRLLKLQTDSNKGNMGVAYVYCSLLHRNTQTAEKLLCILLKHLSRGLPALPSEVREMYAKHQRSKTRPSFAEITQCLQDVARHYRQTFVVVDALDESTVFNGCRSRFLTELVRLQEKCGTNIFATSRPIPGIEAVFPRCVPLEIRANETDIKRYLEANMFRLPAFVADDEKLWEDIKLMIVSAVCGMFLLAQFYLDSLIGIYTADAIRTALKDKSKTYDEMYAGNMNRIERSSEYQREFAKSVLSWIVFARRPLTLLELQHALAVSPGDPSLNPEKVPATDGIISACEGLVTVENGSGIVRLMHPTAQEYFEKHQDSWFPGAEARITAACLAYLSFDEFESGFCRNDADLEQRLRLHPFYHYAARNWGYHAGKVSSLDRHVGGFFGSQLKTEAAGQVLMASKEYSPWPDYSQEVPKQMTALHLAACFGATNVVRDLLGPGVDVNVQDSYQRTPLSWAVAFGHEDTVKLLLSLRGIEPDRKDVNGRTPLSLAAEDGYPAIVELLLEKASDPSARDLKELTPMSWAAKSGHMDVVKLIFANSKNLTGTQSHMPLMWAILNGSEEVVRTILGCVAKEDAQWREKNAPKALCWAAKNGRIPLFSLLFDVLETDINCRDDEDATPLMNAVIDDHEEMTSFILSASGVDINLKDKRGRSALSLAAEFGHDGLFGKLLAGDLMADVNSEDNTGRTPLSMAAGEGHETIVSRLLSIERVEVDRRDKSDQTPLFWAAKYGHDAVVKLLLSSDRGVDINALSINAIPMPMEDLDADLDDWDNPCEEEGLEKQDEWYCSILAR</sequence>
<reference evidence="7" key="1">
    <citation type="journal article" date="2023" name="Mol. Phylogenet. Evol.">
        <title>Genome-scale phylogeny and comparative genomics of the fungal order Sordariales.</title>
        <authorList>
            <person name="Hensen N."/>
            <person name="Bonometti L."/>
            <person name="Westerberg I."/>
            <person name="Brannstrom I.O."/>
            <person name="Guillou S."/>
            <person name="Cros-Aarteil S."/>
            <person name="Calhoun S."/>
            <person name="Haridas S."/>
            <person name="Kuo A."/>
            <person name="Mondo S."/>
            <person name="Pangilinan J."/>
            <person name="Riley R."/>
            <person name="LaButti K."/>
            <person name="Andreopoulos B."/>
            <person name="Lipzen A."/>
            <person name="Chen C."/>
            <person name="Yan M."/>
            <person name="Daum C."/>
            <person name="Ng V."/>
            <person name="Clum A."/>
            <person name="Steindorff A."/>
            <person name="Ohm R.A."/>
            <person name="Martin F."/>
            <person name="Silar P."/>
            <person name="Natvig D.O."/>
            <person name="Lalanne C."/>
            <person name="Gautier V."/>
            <person name="Ament-Velasquez S.L."/>
            <person name="Kruys A."/>
            <person name="Hutchinson M.I."/>
            <person name="Powell A.J."/>
            <person name="Barry K."/>
            <person name="Miller A.N."/>
            <person name="Grigoriev I.V."/>
            <person name="Debuchy R."/>
            <person name="Gladieux P."/>
            <person name="Hiltunen Thoren M."/>
            <person name="Johannesson H."/>
        </authorList>
    </citation>
    <scope>NUCLEOTIDE SEQUENCE</scope>
    <source>
        <strain evidence="7">PSN309</strain>
    </source>
</reference>
<name>A0AAN6WZF2_9PEZI</name>
<dbReference type="Pfam" id="PF22939">
    <property type="entry name" value="WHD_GPIID"/>
    <property type="match status" value="1"/>
</dbReference>
<dbReference type="PANTHER" id="PTHR46082:SF11">
    <property type="entry name" value="AAA+ ATPASE DOMAIN-CONTAINING PROTEIN-RELATED"/>
    <property type="match status" value="1"/>
</dbReference>
<proteinExistence type="predicted"/>
<feature type="domain" description="GPI inositol-deacylase winged helix" evidence="5">
    <location>
        <begin position="665"/>
        <end position="742"/>
    </location>
</feature>
<evidence type="ECO:0000313" key="7">
    <source>
        <dbReference type="EMBL" id="KAK4191238.1"/>
    </source>
</evidence>
<dbReference type="Gene3D" id="3.40.50.300">
    <property type="entry name" value="P-loop containing nucleotide triphosphate hydrolases"/>
    <property type="match status" value="1"/>
</dbReference>
<dbReference type="SUPFAM" id="SSF52540">
    <property type="entry name" value="P-loop containing nucleoside triphosphate hydrolases"/>
    <property type="match status" value="1"/>
</dbReference>
<evidence type="ECO:0000256" key="1">
    <source>
        <dbReference type="ARBA" id="ARBA00022737"/>
    </source>
</evidence>
<dbReference type="Proteomes" id="UP001302126">
    <property type="component" value="Unassembled WGS sequence"/>
</dbReference>
<dbReference type="GO" id="GO:0003824">
    <property type="term" value="F:catalytic activity"/>
    <property type="evidence" value="ECO:0007669"/>
    <property type="project" value="InterPro"/>
</dbReference>
<dbReference type="Pfam" id="PF00023">
    <property type="entry name" value="Ank"/>
    <property type="match status" value="1"/>
</dbReference>